<feature type="domain" description="FAD-binding" evidence="1">
    <location>
        <begin position="4"/>
        <end position="318"/>
    </location>
</feature>
<dbReference type="SUPFAM" id="SSF51905">
    <property type="entry name" value="FAD/NAD(P)-binding domain"/>
    <property type="match status" value="1"/>
</dbReference>
<accession>A0ABM9P6M9</accession>
<dbReference type="RefSeq" id="WP_348713763.1">
    <property type="nucleotide sequence ID" value="NZ_CAXJIO010000002.1"/>
</dbReference>
<dbReference type="InterPro" id="IPR036188">
    <property type="entry name" value="FAD/NAD-bd_sf"/>
</dbReference>
<dbReference type="Proteomes" id="UP001497527">
    <property type="component" value="Unassembled WGS sequence"/>
</dbReference>
<dbReference type="Pfam" id="PF01494">
    <property type="entry name" value="FAD_binding_3"/>
    <property type="match status" value="1"/>
</dbReference>
<comment type="caution">
    <text evidence="2">The sequence shown here is derived from an EMBL/GenBank/DDBJ whole genome shotgun (WGS) entry which is preliminary data.</text>
</comment>
<organism evidence="2 3">
    <name type="scientific">Tenacibaculum polynesiense</name>
    <dbReference type="NCBI Taxonomy" id="3137857"/>
    <lineage>
        <taxon>Bacteria</taxon>
        <taxon>Pseudomonadati</taxon>
        <taxon>Bacteroidota</taxon>
        <taxon>Flavobacteriia</taxon>
        <taxon>Flavobacteriales</taxon>
        <taxon>Flavobacteriaceae</taxon>
        <taxon>Tenacibaculum</taxon>
    </lineage>
</organism>
<dbReference type="Gene3D" id="3.50.50.60">
    <property type="entry name" value="FAD/NAD(P)-binding domain"/>
    <property type="match status" value="1"/>
</dbReference>
<evidence type="ECO:0000259" key="1">
    <source>
        <dbReference type="Pfam" id="PF01494"/>
    </source>
</evidence>
<dbReference type="PANTHER" id="PTHR43747">
    <property type="entry name" value="FAD-BINDING PROTEIN"/>
    <property type="match status" value="1"/>
</dbReference>
<dbReference type="PANTHER" id="PTHR43747:SF1">
    <property type="entry name" value="SLR1998 PROTEIN"/>
    <property type="match status" value="1"/>
</dbReference>
<sequence length="376" mass="43287">MLQKTEILIIGGGIAGCIAAISLAEKYQVTIVDKLYHPIDRVGESLAPACQRILKKLRILQNEPEEVTQQLYTHNLGMQSYWGSDNVQFVDHLRNPDGPSKSLHRKNFESYLRKLTAERKVKSFWGYKLHHSVYNENSWEVTIKSDDKTTQHTQTVSAKFVIDATGRNSHFARSLGIKRVHFDKLISCWISLPNNEVNNMSTIVSEKLGWWYSAVTPHKKRIVSFQTDPDLVNRTTFKNKENFLQLIKTNSIIKQLIPSVPLESINFHGTVSANSTRLQTVAGKQWIALGDAAISFDPLSSQGMFNAMACAMQVKILLDKFDFIKQKSPELNDAFTREYKQQISSIWKHYLKHKNIFYNVEKRWKDAPFWTRRQQA</sequence>
<reference evidence="2 3" key="1">
    <citation type="submission" date="2024-05" db="EMBL/GenBank/DDBJ databases">
        <authorList>
            <person name="Duchaud E."/>
        </authorList>
    </citation>
    <scope>NUCLEOTIDE SEQUENCE [LARGE SCALE GENOMIC DNA]</scope>
    <source>
        <strain evidence="2">Ena-SAMPLE-TAB-13-05-2024-13:56:06:370-140308</strain>
    </source>
</reference>
<dbReference type="PROSITE" id="PS51257">
    <property type="entry name" value="PROKAR_LIPOPROTEIN"/>
    <property type="match status" value="1"/>
</dbReference>
<name>A0ABM9P6M9_9FLAO</name>
<proteinExistence type="predicted"/>
<dbReference type="EMBL" id="CAXJIO010000002">
    <property type="protein sequence ID" value="CAL2101183.1"/>
    <property type="molecule type" value="Genomic_DNA"/>
</dbReference>
<evidence type="ECO:0000313" key="3">
    <source>
        <dbReference type="Proteomes" id="UP001497527"/>
    </source>
</evidence>
<gene>
    <name evidence="2" type="ORF">T190423A01A_110073</name>
</gene>
<keyword evidence="3" id="KW-1185">Reference proteome</keyword>
<dbReference type="Gene3D" id="3.30.9.100">
    <property type="match status" value="1"/>
</dbReference>
<evidence type="ECO:0000313" key="2">
    <source>
        <dbReference type="EMBL" id="CAL2101183.1"/>
    </source>
</evidence>
<protein>
    <submittedName>
        <fullName evidence="2">Flavin-dependent dehydrogenase</fullName>
    </submittedName>
</protein>
<dbReference type="InterPro" id="IPR050816">
    <property type="entry name" value="Flavin-dep_Halogenase_NPB"/>
</dbReference>
<dbReference type="InterPro" id="IPR002938">
    <property type="entry name" value="FAD-bd"/>
</dbReference>